<dbReference type="AlphaFoldDB" id="D6WLD7"/>
<dbReference type="HOGENOM" id="CLU_000395_3_3_1"/>
<keyword evidence="8" id="KW-0460">Magnesium</keyword>
<dbReference type="SUPFAM" id="SSF51246">
    <property type="entry name" value="Rudiment single hybrid motif"/>
    <property type="match status" value="1"/>
</dbReference>
<evidence type="ECO:0000256" key="5">
    <source>
        <dbReference type="ARBA" id="ARBA00022723"/>
    </source>
</evidence>
<dbReference type="GO" id="GO:0005739">
    <property type="term" value="C:mitochondrion"/>
    <property type="evidence" value="ECO:0000318"/>
    <property type="project" value="GO_Central"/>
</dbReference>
<dbReference type="FunFam" id="3.30.470.20:FF:000028">
    <property type="entry name" value="Methylcrotonoyl-CoA carboxylase subunit alpha, mitochondrial"/>
    <property type="match status" value="1"/>
</dbReference>
<dbReference type="UniPathway" id="UPA00945">
    <property type="reaction ID" value="UER00908"/>
</dbReference>
<keyword evidence="11" id="KW-0464">Manganese</keyword>
<dbReference type="EC" id="6.4.1.3" evidence="3"/>
<dbReference type="OrthoDB" id="196847at2759"/>
<feature type="domain" description="Biotin carboxylation" evidence="17">
    <location>
        <begin position="41"/>
        <end position="488"/>
    </location>
</feature>
<evidence type="ECO:0000256" key="12">
    <source>
        <dbReference type="ARBA" id="ARBA00023267"/>
    </source>
</evidence>
<dbReference type="Pfam" id="PF18140">
    <property type="entry name" value="PCC_BT"/>
    <property type="match status" value="1"/>
</dbReference>
<evidence type="ECO:0000256" key="13">
    <source>
        <dbReference type="ARBA" id="ARBA00049495"/>
    </source>
</evidence>
<dbReference type="EMBL" id="KQ971343">
    <property type="protein sequence ID" value="EFA03463.2"/>
    <property type="molecule type" value="Genomic_DNA"/>
</dbReference>
<dbReference type="Proteomes" id="UP000007266">
    <property type="component" value="Linkage group 5"/>
</dbReference>
<evidence type="ECO:0000259" key="17">
    <source>
        <dbReference type="PROSITE" id="PS50979"/>
    </source>
</evidence>
<dbReference type="InterPro" id="IPR011764">
    <property type="entry name" value="Biotin_carboxylation_dom"/>
</dbReference>
<dbReference type="PROSITE" id="PS50968">
    <property type="entry name" value="BIOTINYL_LIPOYL"/>
    <property type="match status" value="1"/>
</dbReference>
<comment type="cofactor">
    <cofactor evidence="1">
        <name>biotin</name>
        <dbReference type="ChEBI" id="CHEBI:57586"/>
    </cofactor>
</comment>
<dbReference type="InterPro" id="IPR011053">
    <property type="entry name" value="Single_hybrid_motif"/>
</dbReference>
<evidence type="ECO:0000256" key="6">
    <source>
        <dbReference type="ARBA" id="ARBA00022741"/>
    </source>
</evidence>
<dbReference type="Pfam" id="PF02786">
    <property type="entry name" value="CPSase_L_D2"/>
    <property type="match status" value="1"/>
</dbReference>
<dbReference type="PROSITE" id="PS00866">
    <property type="entry name" value="CPSASE_1"/>
    <property type="match status" value="1"/>
</dbReference>
<keyword evidence="19" id="KW-1185">Reference proteome</keyword>
<evidence type="ECO:0000256" key="10">
    <source>
        <dbReference type="ARBA" id="ARBA00023098"/>
    </source>
</evidence>
<dbReference type="Gene3D" id="3.30.470.20">
    <property type="entry name" value="ATP-grasp fold, B domain"/>
    <property type="match status" value="1"/>
</dbReference>
<protein>
    <recommendedName>
        <fullName evidence="3">propionyl-CoA carboxylase</fullName>
        <ecNumber evidence="3">6.4.1.3</ecNumber>
    </recommendedName>
</protein>
<feature type="domain" description="Lipoyl-binding" evidence="15">
    <location>
        <begin position="632"/>
        <end position="701"/>
    </location>
</feature>
<evidence type="ECO:0000256" key="8">
    <source>
        <dbReference type="ARBA" id="ARBA00022842"/>
    </source>
</evidence>
<name>D6WLD7_TRICA</name>
<evidence type="ECO:0000313" key="18">
    <source>
        <dbReference type="EMBL" id="EFA03463.2"/>
    </source>
</evidence>
<keyword evidence="12" id="KW-0092">Biotin</keyword>
<evidence type="ECO:0000256" key="2">
    <source>
        <dbReference type="ARBA" id="ARBA00005060"/>
    </source>
</evidence>
<dbReference type="SUPFAM" id="SSF51230">
    <property type="entry name" value="Single hybrid motif"/>
    <property type="match status" value="1"/>
</dbReference>
<dbReference type="InterPro" id="IPR050856">
    <property type="entry name" value="Biotin_carboxylase_complex"/>
</dbReference>
<organism evidence="18 19">
    <name type="scientific">Tribolium castaneum</name>
    <name type="common">Red flour beetle</name>
    <dbReference type="NCBI Taxonomy" id="7070"/>
    <lineage>
        <taxon>Eukaryota</taxon>
        <taxon>Metazoa</taxon>
        <taxon>Ecdysozoa</taxon>
        <taxon>Arthropoda</taxon>
        <taxon>Hexapoda</taxon>
        <taxon>Insecta</taxon>
        <taxon>Pterygota</taxon>
        <taxon>Neoptera</taxon>
        <taxon>Endopterygota</taxon>
        <taxon>Coleoptera</taxon>
        <taxon>Polyphaga</taxon>
        <taxon>Cucujiformia</taxon>
        <taxon>Tenebrionidae</taxon>
        <taxon>Tenebrionidae incertae sedis</taxon>
        <taxon>Tribolium</taxon>
    </lineage>
</organism>
<dbReference type="SUPFAM" id="SSF56059">
    <property type="entry name" value="Glutathione synthetase ATP-binding domain-like"/>
    <property type="match status" value="1"/>
</dbReference>
<dbReference type="InterPro" id="IPR001882">
    <property type="entry name" value="Biotin_BS"/>
</dbReference>
<dbReference type="PROSITE" id="PS50975">
    <property type="entry name" value="ATP_GRASP"/>
    <property type="match status" value="1"/>
</dbReference>
<dbReference type="InterPro" id="IPR000089">
    <property type="entry name" value="Biotin_lipoyl"/>
</dbReference>
<dbReference type="InParanoid" id="D6WLD7"/>
<dbReference type="GO" id="GO:0005524">
    <property type="term" value="F:ATP binding"/>
    <property type="evidence" value="ECO:0007669"/>
    <property type="project" value="UniProtKB-UniRule"/>
</dbReference>
<comment type="catalytic activity">
    <reaction evidence="13">
        <text>propanoyl-CoA + hydrogencarbonate + ATP = (S)-methylmalonyl-CoA + ADP + phosphate + H(+)</text>
        <dbReference type="Rhea" id="RHEA:23720"/>
        <dbReference type="ChEBI" id="CHEBI:15378"/>
        <dbReference type="ChEBI" id="CHEBI:17544"/>
        <dbReference type="ChEBI" id="CHEBI:30616"/>
        <dbReference type="ChEBI" id="CHEBI:43474"/>
        <dbReference type="ChEBI" id="CHEBI:57327"/>
        <dbReference type="ChEBI" id="CHEBI:57392"/>
        <dbReference type="ChEBI" id="CHEBI:456216"/>
        <dbReference type="EC" id="6.4.1.3"/>
    </reaction>
    <physiologicalReaction direction="left-to-right" evidence="13">
        <dbReference type="Rhea" id="RHEA:23721"/>
    </physiologicalReaction>
</comment>
<dbReference type="InterPro" id="IPR016185">
    <property type="entry name" value="PreATP-grasp_dom_sf"/>
</dbReference>
<evidence type="ECO:0000256" key="4">
    <source>
        <dbReference type="ARBA" id="ARBA00022598"/>
    </source>
</evidence>
<gene>
    <name evidence="18" type="primary">AUGUSTUS-3.0.2_13459</name>
    <name evidence="18" type="ORF">TcasGA2_TC013459</name>
</gene>
<dbReference type="GO" id="GO:0046872">
    <property type="term" value="F:metal ion binding"/>
    <property type="evidence" value="ECO:0007669"/>
    <property type="project" value="UniProtKB-KW"/>
</dbReference>
<keyword evidence="6 14" id="KW-0547">Nucleotide-binding</keyword>
<dbReference type="InterPro" id="IPR011761">
    <property type="entry name" value="ATP-grasp"/>
</dbReference>
<reference evidence="18 19" key="1">
    <citation type="journal article" date="2008" name="Nature">
        <title>The genome of the model beetle and pest Tribolium castaneum.</title>
        <authorList>
            <consortium name="Tribolium Genome Sequencing Consortium"/>
            <person name="Richards S."/>
            <person name="Gibbs R.A."/>
            <person name="Weinstock G.M."/>
            <person name="Brown S.J."/>
            <person name="Denell R."/>
            <person name="Beeman R.W."/>
            <person name="Gibbs R."/>
            <person name="Beeman R.W."/>
            <person name="Brown S.J."/>
            <person name="Bucher G."/>
            <person name="Friedrich M."/>
            <person name="Grimmelikhuijzen C.J."/>
            <person name="Klingler M."/>
            <person name="Lorenzen M."/>
            <person name="Richards S."/>
            <person name="Roth S."/>
            <person name="Schroder R."/>
            <person name="Tautz D."/>
            <person name="Zdobnov E.M."/>
            <person name="Muzny D."/>
            <person name="Gibbs R.A."/>
            <person name="Weinstock G.M."/>
            <person name="Attaway T."/>
            <person name="Bell S."/>
            <person name="Buhay C.J."/>
            <person name="Chandrabose M.N."/>
            <person name="Chavez D."/>
            <person name="Clerk-Blankenburg K.P."/>
            <person name="Cree A."/>
            <person name="Dao M."/>
            <person name="Davis C."/>
            <person name="Chacko J."/>
            <person name="Dinh H."/>
            <person name="Dugan-Rocha S."/>
            <person name="Fowler G."/>
            <person name="Garner T.T."/>
            <person name="Garnes J."/>
            <person name="Gnirke A."/>
            <person name="Hawes A."/>
            <person name="Hernandez J."/>
            <person name="Hines S."/>
            <person name="Holder M."/>
            <person name="Hume J."/>
            <person name="Jhangiani S.N."/>
            <person name="Joshi V."/>
            <person name="Khan Z.M."/>
            <person name="Jackson L."/>
            <person name="Kovar C."/>
            <person name="Kowis A."/>
            <person name="Lee S."/>
            <person name="Lewis L.R."/>
            <person name="Margolis J."/>
            <person name="Morgan M."/>
            <person name="Nazareth L.V."/>
            <person name="Nguyen N."/>
            <person name="Okwuonu G."/>
            <person name="Parker D."/>
            <person name="Richards S."/>
            <person name="Ruiz S.J."/>
            <person name="Santibanez J."/>
            <person name="Savard J."/>
            <person name="Scherer S.E."/>
            <person name="Schneider B."/>
            <person name="Sodergren E."/>
            <person name="Tautz D."/>
            <person name="Vattahil S."/>
            <person name="Villasana D."/>
            <person name="White C.S."/>
            <person name="Wright R."/>
            <person name="Park Y."/>
            <person name="Beeman R.W."/>
            <person name="Lord J."/>
            <person name="Oppert B."/>
            <person name="Lorenzen M."/>
            <person name="Brown S."/>
            <person name="Wang L."/>
            <person name="Savard J."/>
            <person name="Tautz D."/>
            <person name="Richards S."/>
            <person name="Weinstock G."/>
            <person name="Gibbs R.A."/>
            <person name="Liu Y."/>
            <person name="Worley K."/>
            <person name="Weinstock G."/>
            <person name="Elsik C.G."/>
            <person name="Reese J.T."/>
            <person name="Elhaik E."/>
            <person name="Landan G."/>
            <person name="Graur D."/>
            <person name="Arensburger P."/>
            <person name="Atkinson P."/>
            <person name="Beeman R.W."/>
            <person name="Beidler J."/>
            <person name="Brown S.J."/>
            <person name="Demuth J.P."/>
            <person name="Drury D.W."/>
            <person name="Du Y.Z."/>
            <person name="Fujiwara H."/>
            <person name="Lorenzen M."/>
            <person name="Maselli V."/>
            <person name="Osanai M."/>
            <person name="Park Y."/>
            <person name="Robertson H.M."/>
            <person name="Tu Z."/>
            <person name="Wang J.J."/>
            <person name="Wang S."/>
            <person name="Richards S."/>
            <person name="Song H."/>
            <person name="Zhang L."/>
            <person name="Sodergren E."/>
            <person name="Werner D."/>
            <person name="Stanke M."/>
            <person name="Morgenstern B."/>
            <person name="Solovyev V."/>
            <person name="Kosarev P."/>
            <person name="Brown G."/>
            <person name="Chen H.C."/>
            <person name="Ermolaeva O."/>
            <person name="Hlavina W."/>
            <person name="Kapustin Y."/>
            <person name="Kiryutin B."/>
            <person name="Kitts P."/>
            <person name="Maglott D."/>
            <person name="Pruitt K."/>
            <person name="Sapojnikov V."/>
            <person name="Souvorov A."/>
            <person name="Mackey A.J."/>
            <person name="Waterhouse R.M."/>
            <person name="Wyder S."/>
            <person name="Zdobnov E.M."/>
            <person name="Zdobnov E.M."/>
            <person name="Wyder S."/>
            <person name="Kriventseva E.V."/>
            <person name="Kadowaki T."/>
            <person name="Bork P."/>
            <person name="Aranda M."/>
            <person name="Bao R."/>
            <person name="Beermann A."/>
            <person name="Berns N."/>
            <person name="Bolognesi R."/>
            <person name="Bonneton F."/>
            <person name="Bopp D."/>
            <person name="Brown S.J."/>
            <person name="Bucher G."/>
            <person name="Butts T."/>
            <person name="Chaumot A."/>
            <person name="Denell R.E."/>
            <person name="Ferrier D.E."/>
            <person name="Friedrich M."/>
            <person name="Gordon C.M."/>
            <person name="Jindra M."/>
            <person name="Klingler M."/>
            <person name="Lan Q."/>
            <person name="Lattorff H.M."/>
            <person name="Laudet V."/>
            <person name="von Levetsow C."/>
            <person name="Liu Z."/>
            <person name="Lutz R."/>
            <person name="Lynch J.A."/>
            <person name="da Fonseca R.N."/>
            <person name="Posnien N."/>
            <person name="Reuter R."/>
            <person name="Roth S."/>
            <person name="Savard J."/>
            <person name="Schinko J.B."/>
            <person name="Schmitt C."/>
            <person name="Schoppmeier M."/>
            <person name="Schroder R."/>
            <person name="Shippy T.D."/>
            <person name="Simonnet F."/>
            <person name="Marques-Souza H."/>
            <person name="Tautz D."/>
            <person name="Tomoyasu Y."/>
            <person name="Trauner J."/>
            <person name="Van der Zee M."/>
            <person name="Vervoort M."/>
            <person name="Wittkopp N."/>
            <person name="Wimmer E.A."/>
            <person name="Yang X."/>
            <person name="Jones A.K."/>
            <person name="Sattelle D.B."/>
            <person name="Ebert P.R."/>
            <person name="Nelson D."/>
            <person name="Scott J.G."/>
            <person name="Beeman R.W."/>
            <person name="Muthukrishnan S."/>
            <person name="Kramer K.J."/>
            <person name="Arakane Y."/>
            <person name="Beeman R.W."/>
            <person name="Zhu Q."/>
            <person name="Hogenkamp D."/>
            <person name="Dixit R."/>
            <person name="Oppert B."/>
            <person name="Jiang H."/>
            <person name="Zou Z."/>
            <person name="Marshall J."/>
            <person name="Elpidina E."/>
            <person name="Vinokurov K."/>
            <person name="Oppert C."/>
            <person name="Zou Z."/>
            <person name="Evans J."/>
            <person name="Lu Z."/>
            <person name="Zhao P."/>
            <person name="Sumathipala N."/>
            <person name="Altincicek B."/>
            <person name="Vilcinskas A."/>
            <person name="Williams M."/>
            <person name="Hultmark D."/>
            <person name="Hetru C."/>
            <person name="Jiang H."/>
            <person name="Grimmelikhuijzen C.J."/>
            <person name="Hauser F."/>
            <person name="Cazzamali G."/>
            <person name="Williamson M."/>
            <person name="Park Y."/>
            <person name="Li B."/>
            <person name="Tanaka Y."/>
            <person name="Predel R."/>
            <person name="Neupert S."/>
            <person name="Schachtner J."/>
            <person name="Verleyen P."/>
            <person name="Raible F."/>
            <person name="Bork P."/>
            <person name="Friedrich M."/>
            <person name="Walden K.K."/>
            <person name="Robertson H.M."/>
            <person name="Angeli S."/>
            <person name="Foret S."/>
            <person name="Bucher G."/>
            <person name="Schuetz S."/>
            <person name="Maleszka R."/>
            <person name="Wimmer E.A."/>
            <person name="Beeman R.W."/>
            <person name="Lorenzen M."/>
            <person name="Tomoyasu Y."/>
            <person name="Miller S.C."/>
            <person name="Grossmann D."/>
            <person name="Bucher G."/>
        </authorList>
    </citation>
    <scope>NUCLEOTIDE SEQUENCE [LARGE SCALE GENOMIC DNA]</scope>
    <source>
        <strain evidence="18 19">Georgia GA2</strain>
    </source>
</reference>
<dbReference type="InterPro" id="IPR041265">
    <property type="entry name" value="PCC_BT"/>
</dbReference>
<dbReference type="Gene3D" id="2.40.50.100">
    <property type="match status" value="1"/>
</dbReference>
<keyword evidence="5" id="KW-0479">Metal-binding</keyword>
<sequence>MTVKKFYKSFPKNYLQGPSIQNVPIFRNFAHHKTPASSTKSFSKILVANRGEIACRIIKTAKKMNLKTVAVYSEADAFSPHVKLADEAVFLGPSLASESYLNIKKIIDAVKSTGAEAVHPGYGFLSENASFVSLLEDEKIVFVGPPAGVINKLGDKLASKKLAQNAGVNVIPGFDGEIRDAKHCVEIARQIGYPVMIKASAGGGGKGMRIARNDDDARNGFQMSTEEAASSFGDNRILLEKLIESPRHVEVQVLGDKHGRIVYLNERECSIQRRNQKIVEEAPSTFLDVETRKAMGEQAVRLCTDIGYHSAGTVEFLVDKNRAFYFLEMNTRLQVEHPVTEAITGVDIVQQMIRIAQGYPLDVTQEDVKINGHAIECRIYAEDPYKNLGSPSIGKLFKYREPNRVQGIRCDSGVEEGSEITFYYDSMICKLICFGKDRQEAIKKSTQALDYYVVRGVTHNVPLLRSILSHERFAIGDINTNFLSEAYPNGFGGHELNLREKNQLLAIASAFYVRNDSRNRVNNPTQQNEWNVVVKLNRDTHTVRISERCDFFEIEINDSKVYKINKMGLNLAEPVTEIKLNGEQAVVQLISKNPSGDYKISYLGTTYDLNIIPKKAADLLHLMPQELQPDISKTIKSPMPGLIKSLSCKEGDCITEGQELCTIEAMKMQNSIIALTSGKIKTVYIKEGSVVSDNDVLIDLE</sequence>
<dbReference type="InterPro" id="IPR011054">
    <property type="entry name" value="Rudment_hybrid_motif"/>
</dbReference>
<dbReference type="Pfam" id="PF02785">
    <property type="entry name" value="Biotin_carb_C"/>
    <property type="match status" value="1"/>
</dbReference>
<dbReference type="SMART" id="SM00878">
    <property type="entry name" value="Biotin_carb_C"/>
    <property type="match status" value="1"/>
</dbReference>
<evidence type="ECO:0000256" key="1">
    <source>
        <dbReference type="ARBA" id="ARBA00001953"/>
    </source>
</evidence>
<dbReference type="FunFam" id="3.30.1490.20:FF:000003">
    <property type="entry name" value="acetyl-CoA carboxylase isoform X1"/>
    <property type="match status" value="1"/>
</dbReference>
<dbReference type="PROSITE" id="PS00188">
    <property type="entry name" value="BIOTIN"/>
    <property type="match status" value="1"/>
</dbReference>
<dbReference type="eggNOG" id="KOG0238">
    <property type="taxonomic scope" value="Eukaryota"/>
</dbReference>
<dbReference type="InterPro" id="IPR005481">
    <property type="entry name" value="BC-like_N"/>
</dbReference>
<dbReference type="PANTHER" id="PTHR18866">
    <property type="entry name" value="CARBOXYLASE:PYRUVATE/ACETYL-COA/PROPIONYL-COA CARBOXYLASE"/>
    <property type="match status" value="1"/>
</dbReference>
<dbReference type="FunFam" id="3.40.50.20:FF:000010">
    <property type="entry name" value="Propionyl-CoA carboxylase subunit alpha"/>
    <property type="match status" value="1"/>
</dbReference>
<dbReference type="Pfam" id="PF00364">
    <property type="entry name" value="Biotin_lipoyl"/>
    <property type="match status" value="1"/>
</dbReference>
<dbReference type="InterPro" id="IPR005479">
    <property type="entry name" value="CPAse_ATP-bd"/>
</dbReference>
<dbReference type="GO" id="GO:0016042">
    <property type="term" value="P:lipid catabolic process"/>
    <property type="evidence" value="ECO:0007669"/>
    <property type="project" value="UniProtKB-KW"/>
</dbReference>
<dbReference type="PANTHER" id="PTHR18866:SF33">
    <property type="entry name" value="METHYLCROTONOYL-COA CARBOXYLASE SUBUNIT ALPHA, MITOCHONDRIAL-RELATED"/>
    <property type="match status" value="1"/>
</dbReference>
<keyword evidence="9" id="KW-0442">Lipid degradation</keyword>
<feature type="domain" description="ATP-grasp" evidence="16">
    <location>
        <begin position="160"/>
        <end position="357"/>
    </location>
</feature>
<dbReference type="Pfam" id="PF00289">
    <property type="entry name" value="Biotin_carb_N"/>
    <property type="match status" value="1"/>
</dbReference>
<accession>D6WLD7</accession>
<evidence type="ECO:0000259" key="16">
    <source>
        <dbReference type="PROSITE" id="PS50975"/>
    </source>
</evidence>
<dbReference type="Gene3D" id="3.30.700.30">
    <property type="match status" value="1"/>
</dbReference>
<proteinExistence type="predicted"/>
<dbReference type="PROSITE" id="PS50979">
    <property type="entry name" value="BC"/>
    <property type="match status" value="1"/>
</dbReference>
<dbReference type="PROSITE" id="PS00867">
    <property type="entry name" value="CPSASE_2"/>
    <property type="match status" value="1"/>
</dbReference>
<evidence type="ECO:0000259" key="15">
    <source>
        <dbReference type="PROSITE" id="PS50968"/>
    </source>
</evidence>
<keyword evidence="7 14" id="KW-0067">ATP-binding</keyword>
<comment type="pathway">
    <text evidence="2">Metabolic intermediate metabolism; propanoyl-CoA degradation; succinyl-CoA from propanoyl-CoA: step 1/3.</text>
</comment>
<dbReference type="OMA" id="IGPKHYS"/>
<dbReference type="CDD" id="cd06850">
    <property type="entry name" value="biotinyl_domain"/>
    <property type="match status" value="1"/>
</dbReference>
<reference evidence="18 19" key="2">
    <citation type="journal article" date="2010" name="Nucleic Acids Res.">
        <title>BeetleBase in 2010: revisions to provide comprehensive genomic information for Tribolium castaneum.</title>
        <authorList>
            <person name="Kim H.S."/>
            <person name="Murphy T."/>
            <person name="Xia J."/>
            <person name="Caragea D."/>
            <person name="Park Y."/>
            <person name="Beeman R.W."/>
            <person name="Lorenzen M.D."/>
            <person name="Butcher S."/>
            <person name="Manak J.R."/>
            <person name="Brown S.J."/>
        </authorList>
    </citation>
    <scope>GENOME REANNOTATION</scope>
    <source>
        <strain evidence="18 19">Georgia GA2</strain>
    </source>
</reference>
<dbReference type="STRING" id="7070.D6WLD7"/>
<dbReference type="GO" id="GO:0004658">
    <property type="term" value="F:propionyl-CoA carboxylase activity"/>
    <property type="evidence" value="ECO:0000318"/>
    <property type="project" value="GO_Central"/>
</dbReference>
<evidence type="ECO:0000256" key="11">
    <source>
        <dbReference type="ARBA" id="ARBA00023211"/>
    </source>
</evidence>
<evidence type="ECO:0000256" key="14">
    <source>
        <dbReference type="PROSITE-ProRule" id="PRU00409"/>
    </source>
</evidence>
<evidence type="ECO:0000256" key="9">
    <source>
        <dbReference type="ARBA" id="ARBA00022963"/>
    </source>
</evidence>
<dbReference type="KEGG" id="tca:663547"/>
<evidence type="ECO:0000256" key="3">
    <source>
        <dbReference type="ARBA" id="ARBA00013050"/>
    </source>
</evidence>
<dbReference type="SUPFAM" id="SSF52440">
    <property type="entry name" value="PreATP-grasp domain"/>
    <property type="match status" value="1"/>
</dbReference>
<keyword evidence="10" id="KW-0443">Lipid metabolism</keyword>
<dbReference type="InterPro" id="IPR005482">
    <property type="entry name" value="Biotin_COase_C"/>
</dbReference>
<keyword evidence="4" id="KW-0436">Ligase</keyword>
<evidence type="ECO:0000256" key="7">
    <source>
        <dbReference type="ARBA" id="ARBA00022840"/>
    </source>
</evidence>
<evidence type="ECO:0000313" key="19">
    <source>
        <dbReference type="Proteomes" id="UP000007266"/>
    </source>
</evidence>
<dbReference type="NCBIfam" id="NF006367">
    <property type="entry name" value="PRK08591.1"/>
    <property type="match status" value="1"/>
</dbReference>